<dbReference type="SUPFAM" id="SSF52113">
    <property type="entry name" value="BRCT domain"/>
    <property type="match status" value="1"/>
</dbReference>
<dbReference type="OrthoDB" id="5394847at2759"/>
<dbReference type="Gene3D" id="3.40.50.10190">
    <property type="entry name" value="BRCT domain"/>
    <property type="match status" value="1"/>
</dbReference>
<gene>
    <name evidence="1" type="ORF">LSTR_LSTR014960</name>
</gene>
<accession>A0A482WXK9</accession>
<dbReference type="InterPro" id="IPR036420">
    <property type="entry name" value="BRCT_dom_sf"/>
</dbReference>
<dbReference type="InParanoid" id="A0A482WXK9"/>
<keyword evidence="2" id="KW-1185">Reference proteome</keyword>
<dbReference type="AlphaFoldDB" id="A0A482WXK9"/>
<evidence type="ECO:0000313" key="2">
    <source>
        <dbReference type="Proteomes" id="UP000291343"/>
    </source>
</evidence>
<proteinExistence type="predicted"/>
<organism evidence="1 2">
    <name type="scientific">Laodelphax striatellus</name>
    <name type="common">Small brown planthopper</name>
    <name type="synonym">Delphax striatella</name>
    <dbReference type="NCBI Taxonomy" id="195883"/>
    <lineage>
        <taxon>Eukaryota</taxon>
        <taxon>Metazoa</taxon>
        <taxon>Ecdysozoa</taxon>
        <taxon>Arthropoda</taxon>
        <taxon>Hexapoda</taxon>
        <taxon>Insecta</taxon>
        <taxon>Pterygota</taxon>
        <taxon>Neoptera</taxon>
        <taxon>Paraneoptera</taxon>
        <taxon>Hemiptera</taxon>
        <taxon>Auchenorrhyncha</taxon>
        <taxon>Fulgoroidea</taxon>
        <taxon>Delphacidae</taxon>
        <taxon>Criomorphinae</taxon>
        <taxon>Laodelphax</taxon>
    </lineage>
</organism>
<dbReference type="EMBL" id="QKKF02022877">
    <property type="protein sequence ID" value="RZF37901.1"/>
    <property type="molecule type" value="Genomic_DNA"/>
</dbReference>
<comment type="caution">
    <text evidence="1">The sequence shown here is derived from an EMBL/GenBank/DDBJ whole genome shotgun (WGS) entry which is preliminary data.</text>
</comment>
<sequence>MYLFMAEVTHAIVVTQESNVCKSDVNILKCLANGTAVISFNWIEHNVKSNEMTRPDVWEVHGTEGFPNSEAFMKSRINAQKLSL</sequence>
<name>A0A482WXK9_LAOST</name>
<evidence type="ECO:0008006" key="3">
    <source>
        <dbReference type="Google" id="ProtNLM"/>
    </source>
</evidence>
<evidence type="ECO:0000313" key="1">
    <source>
        <dbReference type="EMBL" id="RZF37901.1"/>
    </source>
</evidence>
<protein>
    <recommendedName>
        <fullName evidence="3">BRCT domain-containing protein</fullName>
    </recommendedName>
</protein>
<dbReference type="SMR" id="A0A482WXK9"/>
<dbReference type="Proteomes" id="UP000291343">
    <property type="component" value="Unassembled WGS sequence"/>
</dbReference>
<reference evidence="1 2" key="1">
    <citation type="journal article" date="2017" name="Gigascience">
        <title>Genome sequence of the small brown planthopper, Laodelphax striatellus.</title>
        <authorList>
            <person name="Zhu J."/>
            <person name="Jiang F."/>
            <person name="Wang X."/>
            <person name="Yang P."/>
            <person name="Bao Y."/>
            <person name="Zhao W."/>
            <person name="Wang W."/>
            <person name="Lu H."/>
            <person name="Wang Q."/>
            <person name="Cui N."/>
            <person name="Li J."/>
            <person name="Chen X."/>
            <person name="Luo L."/>
            <person name="Yu J."/>
            <person name="Kang L."/>
            <person name="Cui F."/>
        </authorList>
    </citation>
    <scope>NUCLEOTIDE SEQUENCE [LARGE SCALE GENOMIC DNA]</scope>
    <source>
        <strain evidence="1">Lst14</strain>
    </source>
</reference>